<protein>
    <submittedName>
        <fullName evidence="1">Uncharacterized protein</fullName>
    </submittedName>
</protein>
<name>A0A382ST83_9ZZZZ</name>
<feature type="non-terminal residue" evidence="1">
    <location>
        <position position="308"/>
    </location>
</feature>
<evidence type="ECO:0000313" key="1">
    <source>
        <dbReference type="EMBL" id="SVD12121.1"/>
    </source>
</evidence>
<sequence>QVEYANAEFPILDGDDVHTATCGEDRCSGFSSEKFDTDDDCASCTTNTDCYDDCGICTSTGAPGSQYGSGIYTDNCGGDVAPPSSCTATVIFTSRQVNGDEVEISMDCGGTCSNFQSDDVDYPYGSEIQTFYEDDDEDGLGDPDETVTVCNAEGAPDDYVTNDDDLFPDCEANYIDCNGDCGGDAYLDPHFGDDDCEAAQGHPECVGGDTDAVACVEDCNGDWGGTKTNHYYYYDLDSDDYPGREYGYICLAAGMEDAQQVEYNNDEFPILGGDDVDTATCGEEPCTGSGIEKFDTDDDCASCTTNTD</sequence>
<feature type="non-terminal residue" evidence="1">
    <location>
        <position position="1"/>
    </location>
</feature>
<gene>
    <name evidence="1" type="ORF">METZ01_LOCUS364975</name>
</gene>
<dbReference type="AlphaFoldDB" id="A0A382ST83"/>
<reference evidence="1" key="1">
    <citation type="submission" date="2018-05" db="EMBL/GenBank/DDBJ databases">
        <authorList>
            <person name="Lanie J.A."/>
            <person name="Ng W.-L."/>
            <person name="Kazmierczak K.M."/>
            <person name="Andrzejewski T.M."/>
            <person name="Davidsen T.M."/>
            <person name="Wayne K.J."/>
            <person name="Tettelin H."/>
            <person name="Glass J.I."/>
            <person name="Rusch D."/>
            <person name="Podicherti R."/>
            <person name="Tsui H.-C.T."/>
            <person name="Winkler M.E."/>
        </authorList>
    </citation>
    <scope>NUCLEOTIDE SEQUENCE</scope>
</reference>
<proteinExistence type="predicted"/>
<accession>A0A382ST83</accession>
<organism evidence="1">
    <name type="scientific">marine metagenome</name>
    <dbReference type="NCBI Taxonomy" id="408172"/>
    <lineage>
        <taxon>unclassified sequences</taxon>
        <taxon>metagenomes</taxon>
        <taxon>ecological metagenomes</taxon>
    </lineage>
</organism>
<dbReference type="EMBL" id="UINC01130815">
    <property type="protein sequence ID" value="SVD12121.1"/>
    <property type="molecule type" value="Genomic_DNA"/>
</dbReference>